<dbReference type="Proteomes" id="UP000324897">
    <property type="component" value="Chromosome 4"/>
</dbReference>
<dbReference type="InterPro" id="IPR056594">
    <property type="entry name" value="AT5G49610-like_b-prop"/>
</dbReference>
<proteinExistence type="predicted"/>
<evidence type="ECO:0000259" key="1">
    <source>
        <dbReference type="Pfam" id="PF23635"/>
    </source>
</evidence>
<feature type="non-terminal residue" evidence="2">
    <location>
        <position position="1"/>
    </location>
</feature>
<name>A0A5J9VVX4_9POAL</name>
<evidence type="ECO:0000313" key="2">
    <source>
        <dbReference type="EMBL" id="TVU40582.1"/>
    </source>
</evidence>
<sequence length="236" mass="25927">MPWEPDPYEWAFNGAVLCAAHGACDHLDCSQGPFLVLFVGTGNTETFARVYSLEDGTWSEPTYTTHIGDILELAPGVLVENALYFMFYETARVLKYDLTMGEMNVFDLPPTTATHPRHFVLITTEDGRLGFARAKGTKLCLWSRVAGPGEVAGWAQSRVIELETLLPIDALSSSPRVVGFADGANVIYIRMGDALFSINLKSSQVKEVEKGNAWCPGCCCSLHELLCASTGSRFYR</sequence>
<organism evidence="2 3">
    <name type="scientific">Eragrostis curvula</name>
    <name type="common">weeping love grass</name>
    <dbReference type="NCBI Taxonomy" id="38414"/>
    <lineage>
        <taxon>Eukaryota</taxon>
        <taxon>Viridiplantae</taxon>
        <taxon>Streptophyta</taxon>
        <taxon>Embryophyta</taxon>
        <taxon>Tracheophyta</taxon>
        <taxon>Spermatophyta</taxon>
        <taxon>Magnoliopsida</taxon>
        <taxon>Liliopsida</taxon>
        <taxon>Poales</taxon>
        <taxon>Poaceae</taxon>
        <taxon>PACMAD clade</taxon>
        <taxon>Chloridoideae</taxon>
        <taxon>Eragrostideae</taxon>
        <taxon>Eragrostidinae</taxon>
        <taxon>Eragrostis</taxon>
    </lineage>
</organism>
<dbReference type="Gramene" id="TVU40582">
    <property type="protein sequence ID" value="TVU40582"/>
    <property type="gene ID" value="EJB05_14049"/>
</dbReference>
<reference evidence="2 3" key="1">
    <citation type="journal article" date="2019" name="Sci. Rep.">
        <title>A high-quality genome of Eragrostis curvula grass provides insights into Poaceae evolution and supports new strategies to enhance forage quality.</title>
        <authorList>
            <person name="Carballo J."/>
            <person name="Santos B.A.C.M."/>
            <person name="Zappacosta D."/>
            <person name="Garbus I."/>
            <person name="Selva J.P."/>
            <person name="Gallo C.A."/>
            <person name="Diaz A."/>
            <person name="Albertini E."/>
            <person name="Caccamo M."/>
            <person name="Echenique V."/>
        </authorList>
    </citation>
    <scope>NUCLEOTIDE SEQUENCE [LARGE SCALE GENOMIC DNA]</scope>
    <source>
        <strain evidence="3">cv. Victoria</strain>
        <tissue evidence="2">Leaf</tissue>
    </source>
</reference>
<comment type="caution">
    <text evidence="2">The sequence shown here is derived from an EMBL/GenBank/DDBJ whole genome shotgun (WGS) entry which is preliminary data.</text>
</comment>
<protein>
    <recommendedName>
        <fullName evidence="1">F-box protein AT5G49610-like beta-propeller domain-containing protein</fullName>
    </recommendedName>
</protein>
<dbReference type="PANTHER" id="PTHR33186">
    <property type="entry name" value="OS10G0136150 PROTEIN-RELATED"/>
    <property type="match status" value="1"/>
</dbReference>
<feature type="domain" description="F-box protein AT5G49610-like beta-propeller" evidence="1">
    <location>
        <begin position="39"/>
        <end position="209"/>
    </location>
</feature>
<accession>A0A5J9VVX4</accession>
<gene>
    <name evidence="2" type="ORF">EJB05_14049</name>
</gene>
<dbReference type="EMBL" id="RWGY01000007">
    <property type="protein sequence ID" value="TVU40582.1"/>
    <property type="molecule type" value="Genomic_DNA"/>
</dbReference>
<dbReference type="OrthoDB" id="693928at2759"/>
<keyword evidence="3" id="KW-1185">Reference proteome</keyword>
<dbReference type="Pfam" id="PF23635">
    <property type="entry name" value="Beta-prop_AT5G49610-like"/>
    <property type="match status" value="1"/>
</dbReference>
<evidence type="ECO:0000313" key="3">
    <source>
        <dbReference type="Proteomes" id="UP000324897"/>
    </source>
</evidence>
<dbReference type="PANTHER" id="PTHR33186:SF15">
    <property type="entry name" value="OS06G0249850 PROTEIN"/>
    <property type="match status" value="1"/>
</dbReference>
<dbReference type="AlphaFoldDB" id="A0A5J9VVX4"/>